<dbReference type="RefSeq" id="WP_123647758.1">
    <property type="nucleotide sequence ID" value="NZ_RCTY01000032.1"/>
</dbReference>
<sequence>MQWIDHLRDVDWDELSALYRIAPLGEKSPDYLRTAFGNSRYVALVYADGRLVGAGRALADGVDCAYLSDIAVHPRHQGGGLGKAIVESLVRRAQGHRKILLYANPGKEGFYLRLGFKRMNTAMAMFADEATALATGVVAAV</sequence>
<keyword evidence="1 4" id="KW-0808">Transferase</keyword>
<comment type="caution">
    <text evidence="4">The sequence shown here is derived from an EMBL/GenBank/DDBJ whole genome shotgun (WGS) entry which is preliminary data.</text>
</comment>
<dbReference type="PANTHER" id="PTHR43626:SF4">
    <property type="entry name" value="GCN5-RELATED N-ACETYLTRANSFERASE 2, CHLOROPLASTIC"/>
    <property type="match status" value="1"/>
</dbReference>
<evidence type="ECO:0000313" key="4">
    <source>
        <dbReference type="EMBL" id="ROU06560.1"/>
    </source>
</evidence>
<feature type="domain" description="N-acetyltransferase" evidence="3">
    <location>
        <begin position="5"/>
        <end position="141"/>
    </location>
</feature>
<evidence type="ECO:0000256" key="2">
    <source>
        <dbReference type="ARBA" id="ARBA00023315"/>
    </source>
</evidence>
<evidence type="ECO:0000259" key="3">
    <source>
        <dbReference type="PROSITE" id="PS51186"/>
    </source>
</evidence>
<dbReference type="GO" id="GO:0008080">
    <property type="term" value="F:N-acetyltransferase activity"/>
    <property type="evidence" value="ECO:0007669"/>
    <property type="project" value="InterPro"/>
</dbReference>
<dbReference type="SUPFAM" id="SSF55729">
    <property type="entry name" value="Acyl-CoA N-acyltransferases (Nat)"/>
    <property type="match status" value="1"/>
</dbReference>
<dbReference type="Proteomes" id="UP000275910">
    <property type="component" value="Unassembled WGS sequence"/>
</dbReference>
<dbReference type="PANTHER" id="PTHR43626">
    <property type="entry name" value="ACYL-COA N-ACYLTRANSFERASE"/>
    <property type="match status" value="1"/>
</dbReference>
<dbReference type="InterPro" id="IPR016181">
    <property type="entry name" value="Acyl_CoA_acyltransferase"/>
</dbReference>
<name>A0A3N2RGH1_LYSEN</name>
<dbReference type="InterPro" id="IPR045039">
    <property type="entry name" value="NSI-like"/>
</dbReference>
<organism evidence="4 5">
    <name type="scientific">Lysobacter enzymogenes</name>
    <dbReference type="NCBI Taxonomy" id="69"/>
    <lineage>
        <taxon>Bacteria</taxon>
        <taxon>Pseudomonadati</taxon>
        <taxon>Pseudomonadota</taxon>
        <taxon>Gammaproteobacteria</taxon>
        <taxon>Lysobacterales</taxon>
        <taxon>Lysobacteraceae</taxon>
        <taxon>Lysobacter</taxon>
    </lineage>
</organism>
<dbReference type="CDD" id="cd04301">
    <property type="entry name" value="NAT_SF"/>
    <property type="match status" value="1"/>
</dbReference>
<protein>
    <submittedName>
        <fullName evidence="4">N-acetyltransferase</fullName>
    </submittedName>
</protein>
<dbReference type="GO" id="GO:0005737">
    <property type="term" value="C:cytoplasm"/>
    <property type="evidence" value="ECO:0007669"/>
    <property type="project" value="TreeGrafter"/>
</dbReference>
<dbReference type="EMBL" id="RCTY01000032">
    <property type="protein sequence ID" value="ROU06560.1"/>
    <property type="molecule type" value="Genomic_DNA"/>
</dbReference>
<evidence type="ECO:0000256" key="1">
    <source>
        <dbReference type="ARBA" id="ARBA00022679"/>
    </source>
</evidence>
<dbReference type="InterPro" id="IPR000182">
    <property type="entry name" value="GNAT_dom"/>
</dbReference>
<proteinExistence type="predicted"/>
<evidence type="ECO:0000313" key="5">
    <source>
        <dbReference type="Proteomes" id="UP000275910"/>
    </source>
</evidence>
<dbReference type="PROSITE" id="PS50890">
    <property type="entry name" value="PUA"/>
    <property type="match status" value="1"/>
</dbReference>
<dbReference type="AlphaFoldDB" id="A0A3N2RGH1"/>
<accession>A0A3N2RGH1</accession>
<dbReference type="Pfam" id="PF00583">
    <property type="entry name" value="Acetyltransf_1"/>
    <property type="match status" value="1"/>
</dbReference>
<reference evidence="4 5" key="1">
    <citation type="submission" date="2018-10" db="EMBL/GenBank/DDBJ databases">
        <title>The genome of Lysobacter enzymogenes OH11.</title>
        <authorList>
            <person name="Liu F."/>
            <person name="Zhao Y."/>
            <person name="Qian G."/>
            <person name="Chen Y."/>
            <person name="Xu H."/>
        </authorList>
    </citation>
    <scope>NUCLEOTIDE SEQUENCE [LARGE SCALE GENOMIC DNA]</scope>
    <source>
        <strain evidence="4 5">OH11</strain>
    </source>
</reference>
<keyword evidence="2" id="KW-0012">Acyltransferase</keyword>
<gene>
    <name evidence="4" type="ORF">D9T17_12725</name>
</gene>
<dbReference type="PROSITE" id="PS51186">
    <property type="entry name" value="GNAT"/>
    <property type="match status" value="1"/>
</dbReference>
<dbReference type="Gene3D" id="3.40.630.30">
    <property type="match status" value="1"/>
</dbReference>